<reference evidence="2" key="1">
    <citation type="submission" date="2007-07" db="EMBL/GenBank/DDBJ databases">
        <title>Complete genome sequence of Campylobacter hominis ATCC BAA-381, a commensal isolated from the human gastrointestinal tract.</title>
        <authorList>
            <person name="Fouts D.E."/>
            <person name="Mongodin E.F."/>
            <person name="Puiu D."/>
            <person name="Sebastian Y."/>
            <person name="Miller W.G."/>
            <person name="Mandrell R.E."/>
            <person name="Nelson K.E."/>
        </authorList>
    </citation>
    <scope>NUCLEOTIDE SEQUENCE [LARGE SCALE GENOMIC DNA]</scope>
    <source>
        <strain evidence="2">ATCC BAA-381 / LMG 19568 / NCTC 13146 / CH001A</strain>
    </source>
</reference>
<accession>A7I2G4</accession>
<organism evidence="1 2">
    <name type="scientific">Campylobacter hominis (strain ATCC BAA-381 / DSM 21671 / CCUG 45161 / LMG 19568 / NCTC 13146 / CH001A)</name>
    <dbReference type="NCBI Taxonomy" id="360107"/>
    <lineage>
        <taxon>Bacteria</taxon>
        <taxon>Pseudomonadati</taxon>
        <taxon>Campylobacterota</taxon>
        <taxon>Epsilonproteobacteria</taxon>
        <taxon>Campylobacterales</taxon>
        <taxon>Campylobacteraceae</taxon>
        <taxon>Campylobacter</taxon>
    </lineage>
</organism>
<gene>
    <name evidence="1" type="ordered locus">CHAB381_1149</name>
</gene>
<sequence length="49" mass="6135">MCAVKFKETFLKNFVYVFIQNKRQRYQHKKSKYANKKLLNLNINFSWIY</sequence>
<proteinExistence type="predicted"/>
<evidence type="ECO:0000313" key="2">
    <source>
        <dbReference type="Proteomes" id="UP000002407"/>
    </source>
</evidence>
<keyword evidence="2" id="KW-1185">Reference proteome</keyword>
<name>A7I2G4_CAMHC</name>
<dbReference type="KEGG" id="cha:CHAB381_1149"/>
<evidence type="ECO:0000313" key="1">
    <source>
        <dbReference type="EMBL" id="ABS51922.1"/>
    </source>
</evidence>
<dbReference type="Proteomes" id="UP000002407">
    <property type="component" value="Chromosome"/>
</dbReference>
<dbReference type="EMBL" id="CP000776">
    <property type="protein sequence ID" value="ABS51922.1"/>
    <property type="molecule type" value="Genomic_DNA"/>
</dbReference>
<protein>
    <submittedName>
        <fullName evidence="1">Uncharacterized protein</fullName>
    </submittedName>
</protein>
<dbReference type="HOGENOM" id="CLU_3133442_0_0_7"/>
<dbReference type="AlphaFoldDB" id="A7I2G4"/>